<dbReference type="OrthoDB" id="3557316at2"/>
<sequence length="116" mass="11960">MTTPLSVDLDQLTSHSESVADFGGRTGSAADDANQLSSMDEAYGVFCQVFGAMLVEPQQQGAASIRATAEAMKDVSVKLREAAVAYKEADERLAKALGEILESLGPAGGPGRGGGR</sequence>
<dbReference type="AlphaFoldDB" id="A0A1G8M761"/>
<proteinExistence type="predicted"/>
<evidence type="ECO:0000313" key="1">
    <source>
        <dbReference type="EMBL" id="SDI63693.1"/>
    </source>
</evidence>
<dbReference type="Pfam" id="PF10824">
    <property type="entry name" value="T7SS_ESX_EspC"/>
    <property type="match status" value="1"/>
</dbReference>
<dbReference type="Proteomes" id="UP000183263">
    <property type="component" value="Unassembled WGS sequence"/>
</dbReference>
<gene>
    <name evidence="1" type="ORF">SAMN05444695_109127</name>
</gene>
<evidence type="ECO:0000313" key="2">
    <source>
        <dbReference type="Proteomes" id="UP000183263"/>
    </source>
</evidence>
<keyword evidence="2" id="KW-1185">Reference proteome</keyword>
<dbReference type="InterPro" id="IPR022536">
    <property type="entry name" value="EspC"/>
</dbReference>
<reference evidence="1 2" key="1">
    <citation type="submission" date="2016-10" db="EMBL/GenBank/DDBJ databases">
        <authorList>
            <person name="de Groot N.N."/>
        </authorList>
    </citation>
    <scope>NUCLEOTIDE SEQUENCE [LARGE SCALE GENOMIC DNA]</scope>
    <source>
        <strain evidence="1 2">DSM 44892</strain>
    </source>
</reference>
<dbReference type="RefSeq" id="WP_072736845.1">
    <property type="nucleotide sequence ID" value="NZ_CP048813.1"/>
</dbReference>
<organism evidence="1 2">
    <name type="scientific">Rhodococcus triatomae</name>
    <dbReference type="NCBI Taxonomy" id="300028"/>
    <lineage>
        <taxon>Bacteria</taxon>
        <taxon>Bacillati</taxon>
        <taxon>Actinomycetota</taxon>
        <taxon>Actinomycetes</taxon>
        <taxon>Mycobacteriales</taxon>
        <taxon>Nocardiaceae</taxon>
        <taxon>Rhodococcus</taxon>
    </lineage>
</organism>
<name>A0A1G8M761_9NOCA</name>
<dbReference type="GO" id="GO:0009306">
    <property type="term" value="P:protein secretion"/>
    <property type="evidence" value="ECO:0007669"/>
    <property type="project" value="InterPro"/>
</dbReference>
<protein>
    <submittedName>
        <fullName evidence="1">Excreted virulence factor EspC, type VII ESX diderm</fullName>
    </submittedName>
</protein>
<accession>A0A1G8M761</accession>
<dbReference type="EMBL" id="FNDN01000009">
    <property type="protein sequence ID" value="SDI63693.1"/>
    <property type="molecule type" value="Genomic_DNA"/>
</dbReference>